<dbReference type="EMBL" id="JAASRM010000001">
    <property type="protein sequence ID" value="NIK87541.1"/>
    <property type="molecule type" value="Genomic_DNA"/>
</dbReference>
<dbReference type="InterPro" id="IPR003812">
    <property type="entry name" value="Fido"/>
</dbReference>
<dbReference type="Proteomes" id="UP000570514">
    <property type="component" value="Unassembled WGS sequence"/>
</dbReference>
<dbReference type="Gene3D" id="1.10.3290.10">
    <property type="entry name" value="Fido-like domain"/>
    <property type="match status" value="1"/>
</dbReference>
<reference evidence="4 5" key="1">
    <citation type="submission" date="2020-03" db="EMBL/GenBank/DDBJ databases">
        <title>Genomic Encyclopedia of Type Strains, Phase IV (KMG-IV): sequencing the most valuable type-strain genomes for metagenomic binning, comparative biology and taxonomic classification.</title>
        <authorList>
            <person name="Goeker M."/>
        </authorList>
    </citation>
    <scope>NUCLEOTIDE SEQUENCE [LARGE SCALE GENOMIC DNA]</scope>
    <source>
        <strain evidence="4 5">DSM 19867</strain>
    </source>
</reference>
<dbReference type="PROSITE" id="PS51459">
    <property type="entry name" value="FIDO"/>
    <property type="match status" value="1"/>
</dbReference>
<accession>A0A846MWL4</accession>
<feature type="binding site" evidence="2">
    <location>
        <begin position="326"/>
        <end position="333"/>
    </location>
    <ligand>
        <name>ATP</name>
        <dbReference type="ChEBI" id="CHEBI:30616"/>
    </ligand>
</feature>
<dbReference type="SUPFAM" id="SSF140931">
    <property type="entry name" value="Fic-like"/>
    <property type="match status" value="1"/>
</dbReference>
<protein>
    <submittedName>
        <fullName evidence="4">Fic family protein</fullName>
    </submittedName>
</protein>
<keyword evidence="5" id="KW-1185">Reference proteome</keyword>
<proteinExistence type="predicted"/>
<evidence type="ECO:0000256" key="2">
    <source>
        <dbReference type="PIRSR" id="PIRSR640198-2"/>
    </source>
</evidence>
<evidence type="ECO:0000313" key="5">
    <source>
        <dbReference type="Proteomes" id="UP000570514"/>
    </source>
</evidence>
<dbReference type="RefSeq" id="WP_208414221.1">
    <property type="nucleotide sequence ID" value="NZ_BAAADC010000001.1"/>
</dbReference>
<keyword evidence="2" id="KW-0547">Nucleotide-binding</keyword>
<dbReference type="GO" id="GO:0005524">
    <property type="term" value="F:ATP binding"/>
    <property type="evidence" value="ECO:0007669"/>
    <property type="project" value="UniProtKB-KW"/>
</dbReference>
<sequence>MPFPAEAIPAGYAALIAAFDLHVPAPDEMLAIGSKHTLRREGRWRVLTPRYRPTDTIAGQLEFALRHEGVDLAVLNALFQAASPAFIEEWVREQPTSGYARRVWFLYEWMHGVRLDLPGAPPAPYASVLNEDQQFAVKGETVTRYRVRNNLPGTPDFCPLIRRSEVLTALLDQDLVGEAGSTIQRTAPDLVTRAAAFLLLEDSKASYVIEGERPPQDRIQRWGQAIGEAGRQPLSVDELLHLQRLVIGPARFTRLGWRTEGGFVGPRDRETNAPLPDHISARPDDVAGLINGLIAYTERSEHHNLNAVIAAAAIAFGFVFIHPLEDGNGRIHRWLVHHVLARRGFNPPGVVFPVSAVFLEHIQRYREVLEHYSLPRLALTHWETTPSLNVRVLNPTRDLYRFFDATKQAEFLAESVVEAIRSTLPREIDYLRRYDQARRQIEAFVEMPDATFDLMMGFLRQNSGHFSQRARTKEFAQLSDEEAASIEMTYQDLLMEFDNPVTVSKSPKGN</sequence>
<evidence type="ECO:0000313" key="4">
    <source>
        <dbReference type="EMBL" id="NIK87541.1"/>
    </source>
</evidence>
<comment type="caution">
    <text evidence="4">The sequence shown here is derived from an EMBL/GenBank/DDBJ whole genome shotgun (WGS) entry which is preliminary data.</text>
</comment>
<dbReference type="PANTHER" id="PTHR13504:SF38">
    <property type="entry name" value="FIDO DOMAIN-CONTAINING PROTEIN"/>
    <property type="match status" value="1"/>
</dbReference>
<name>A0A846MWL4_9PROT</name>
<dbReference type="PANTHER" id="PTHR13504">
    <property type="entry name" value="FIDO DOMAIN-CONTAINING PROTEIN DDB_G0283145"/>
    <property type="match status" value="1"/>
</dbReference>
<dbReference type="Pfam" id="PF02661">
    <property type="entry name" value="Fic"/>
    <property type="match status" value="1"/>
</dbReference>
<organism evidence="4 5">
    <name type="scientific">Rhizomicrobium palustre</name>
    <dbReference type="NCBI Taxonomy" id="189966"/>
    <lineage>
        <taxon>Bacteria</taxon>
        <taxon>Pseudomonadati</taxon>
        <taxon>Pseudomonadota</taxon>
        <taxon>Alphaproteobacteria</taxon>
        <taxon>Micropepsales</taxon>
        <taxon>Micropepsaceae</taxon>
        <taxon>Rhizomicrobium</taxon>
    </lineage>
</organism>
<feature type="active site" evidence="1">
    <location>
        <position position="322"/>
    </location>
</feature>
<gene>
    <name evidence="4" type="ORF">FHS83_000859</name>
</gene>
<dbReference type="AlphaFoldDB" id="A0A846MWL4"/>
<dbReference type="InterPro" id="IPR040198">
    <property type="entry name" value="Fido_containing"/>
</dbReference>
<evidence type="ECO:0000256" key="1">
    <source>
        <dbReference type="PIRSR" id="PIRSR640198-1"/>
    </source>
</evidence>
<keyword evidence="2" id="KW-0067">ATP-binding</keyword>
<feature type="domain" description="Fido" evidence="3">
    <location>
        <begin position="234"/>
        <end position="385"/>
    </location>
</feature>
<dbReference type="InterPro" id="IPR036597">
    <property type="entry name" value="Fido-like_dom_sf"/>
</dbReference>
<evidence type="ECO:0000259" key="3">
    <source>
        <dbReference type="PROSITE" id="PS51459"/>
    </source>
</evidence>